<name>A0A537LTM1_9BACT</name>
<dbReference type="InterPro" id="IPR057708">
    <property type="entry name" value="DUF7948"/>
</dbReference>
<evidence type="ECO:0000259" key="1">
    <source>
        <dbReference type="Pfam" id="PF25778"/>
    </source>
</evidence>
<dbReference type="PANTHER" id="PTHR35580">
    <property type="entry name" value="CELL SURFACE GLYCOPROTEIN (S-LAYER PROTEIN)-LIKE PROTEIN"/>
    <property type="match status" value="1"/>
</dbReference>
<dbReference type="PANTHER" id="PTHR35580:SF1">
    <property type="entry name" value="PHYTASE-LIKE DOMAIN-CONTAINING PROTEIN"/>
    <property type="match status" value="1"/>
</dbReference>
<evidence type="ECO:0000313" key="3">
    <source>
        <dbReference type="Proteomes" id="UP000315217"/>
    </source>
</evidence>
<dbReference type="InterPro" id="IPR010620">
    <property type="entry name" value="SBBP_repeat"/>
</dbReference>
<sequence length="150" mass="15823">MQPGADLTAIAIAFVGAENVQVDAQDGLLLQIAGETIYARKPDIYQEVDGRRQEIAGGYVLRGVREVGFQVAAHDPNRPVVIDPVLYYSTYLGGTNDDEVRSLAVDANGNAYVTGETSSTDFPTSSGVLDTALAGLKDAYVTKLNPTGSA</sequence>
<dbReference type="Pfam" id="PF25778">
    <property type="entry name" value="DUF7948"/>
    <property type="match status" value="1"/>
</dbReference>
<dbReference type="Pfam" id="PF06739">
    <property type="entry name" value="SBBP"/>
    <property type="match status" value="1"/>
</dbReference>
<feature type="non-terminal residue" evidence="2">
    <location>
        <position position="150"/>
    </location>
</feature>
<reference evidence="2 3" key="1">
    <citation type="journal article" date="2019" name="Nat. Microbiol.">
        <title>Mediterranean grassland soil C-N compound turnover is dependent on rainfall and depth, and is mediated by genomically divergent microorganisms.</title>
        <authorList>
            <person name="Diamond S."/>
            <person name="Andeer P.F."/>
            <person name="Li Z."/>
            <person name="Crits-Christoph A."/>
            <person name="Burstein D."/>
            <person name="Anantharaman K."/>
            <person name="Lane K.R."/>
            <person name="Thomas B.C."/>
            <person name="Pan C."/>
            <person name="Northen T.R."/>
            <person name="Banfield J.F."/>
        </authorList>
    </citation>
    <scope>NUCLEOTIDE SEQUENCE [LARGE SCALE GENOMIC DNA]</scope>
    <source>
        <strain evidence="2">NP_1</strain>
    </source>
</reference>
<evidence type="ECO:0000313" key="2">
    <source>
        <dbReference type="EMBL" id="TMJ10997.1"/>
    </source>
</evidence>
<proteinExistence type="predicted"/>
<protein>
    <recommendedName>
        <fullName evidence="1">DUF7948 domain-containing protein</fullName>
    </recommendedName>
</protein>
<accession>A0A537LTM1</accession>
<comment type="caution">
    <text evidence="2">The sequence shown here is derived from an EMBL/GenBank/DDBJ whole genome shotgun (WGS) entry which is preliminary data.</text>
</comment>
<feature type="domain" description="DUF7948" evidence="1">
    <location>
        <begin position="2"/>
        <end position="85"/>
    </location>
</feature>
<gene>
    <name evidence="2" type="ORF">E6G98_06215</name>
</gene>
<dbReference type="InterPro" id="IPR052918">
    <property type="entry name" value="Motility_Chemotaxis_Reg"/>
</dbReference>
<dbReference type="Proteomes" id="UP000315217">
    <property type="component" value="Unassembled WGS sequence"/>
</dbReference>
<dbReference type="EMBL" id="VBAI01000082">
    <property type="protein sequence ID" value="TMJ10997.1"/>
    <property type="molecule type" value="Genomic_DNA"/>
</dbReference>
<dbReference type="AlphaFoldDB" id="A0A537LTM1"/>
<organism evidence="2 3">
    <name type="scientific">Candidatus Segetimicrobium genomatis</name>
    <dbReference type="NCBI Taxonomy" id="2569760"/>
    <lineage>
        <taxon>Bacteria</taxon>
        <taxon>Bacillati</taxon>
        <taxon>Candidatus Sysuimicrobiota</taxon>
        <taxon>Candidatus Sysuimicrobiia</taxon>
        <taxon>Candidatus Sysuimicrobiales</taxon>
        <taxon>Candidatus Segetimicrobiaceae</taxon>
        <taxon>Candidatus Segetimicrobium</taxon>
    </lineage>
</organism>